<evidence type="ECO:0000256" key="5">
    <source>
        <dbReference type="ARBA" id="ARBA00022605"/>
    </source>
</evidence>
<evidence type="ECO:0000256" key="3">
    <source>
        <dbReference type="ARBA" id="ARBA00012572"/>
    </source>
</evidence>
<dbReference type="EC" id="5.3.1.24" evidence="3 9"/>
<accession>A0A4R3J867</accession>
<gene>
    <name evidence="9" type="primary">trpF</name>
    <name evidence="11" type="ORF">EDD55_10743</name>
</gene>
<dbReference type="InterPro" id="IPR013785">
    <property type="entry name" value="Aldolase_TIM"/>
</dbReference>
<dbReference type="InterPro" id="IPR044643">
    <property type="entry name" value="TrpF_fam"/>
</dbReference>
<evidence type="ECO:0000313" key="11">
    <source>
        <dbReference type="EMBL" id="TCS61634.1"/>
    </source>
</evidence>
<comment type="caution">
    <text evidence="11">The sequence shown here is derived from an EMBL/GenBank/DDBJ whole genome shotgun (WGS) entry which is preliminary data.</text>
</comment>
<dbReference type="PANTHER" id="PTHR42894">
    <property type="entry name" value="N-(5'-PHOSPHORIBOSYL)ANTHRANILATE ISOMERASE"/>
    <property type="match status" value="1"/>
</dbReference>
<evidence type="ECO:0000256" key="1">
    <source>
        <dbReference type="ARBA" id="ARBA00001164"/>
    </source>
</evidence>
<comment type="similarity">
    <text evidence="9">Belongs to the TrpF family.</text>
</comment>
<dbReference type="OrthoDB" id="9796196at2"/>
<dbReference type="EMBL" id="SLZW01000007">
    <property type="protein sequence ID" value="TCS61634.1"/>
    <property type="molecule type" value="Genomic_DNA"/>
</dbReference>
<comment type="catalytic activity">
    <reaction evidence="1 9">
        <text>N-(5-phospho-beta-D-ribosyl)anthranilate = 1-(2-carboxyphenylamino)-1-deoxy-D-ribulose 5-phosphate</text>
        <dbReference type="Rhea" id="RHEA:21540"/>
        <dbReference type="ChEBI" id="CHEBI:18277"/>
        <dbReference type="ChEBI" id="CHEBI:58613"/>
        <dbReference type="EC" id="5.3.1.24"/>
    </reaction>
</comment>
<evidence type="ECO:0000313" key="12">
    <source>
        <dbReference type="Proteomes" id="UP000295304"/>
    </source>
</evidence>
<reference evidence="11 12" key="1">
    <citation type="submission" date="2019-03" db="EMBL/GenBank/DDBJ databases">
        <title>Genomic Encyclopedia of Type Strains, Phase IV (KMG-IV): sequencing the most valuable type-strain genomes for metagenomic binning, comparative biology and taxonomic classification.</title>
        <authorList>
            <person name="Goeker M."/>
        </authorList>
    </citation>
    <scope>NUCLEOTIDE SEQUENCE [LARGE SCALE GENOMIC DNA]</scope>
    <source>
        <strain evidence="11 12">DSM 101688</strain>
    </source>
</reference>
<feature type="domain" description="N-(5'phosphoribosyl) anthranilate isomerase (PRAI)" evidence="10">
    <location>
        <begin position="5"/>
        <end position="207"/>
    </location>
</feature>
<dbReference type="NCBIfam" id="NF002295">
    <property type="entry name" value="PRK01222.1-1"/>
    <property type="match status" value="1"/>
</dbReference>
<dbReference type="CDD" id="cd00405">
    <property type="entry name" value="PRAI"/>
    <property type="match status" value="1"/>
</dbReference>
<sequence>MALEVKICGVKHPDAVAAATMGGAKMLGFVFVPRSPRAVTVAEARDLMALVPPEVLKVALVVDPDDDVLKALRHELPIDLWQLHGKETPERVAAVKAMTGIGVIKAVAIGDEGDVINAGGYEQVADRLLFDAKPPPGATLPGGNAQPFDWTILSGRVWLKPWMLAGGLHAGNLVQAVCASGAQAVDVSSGVEDAPGEKSPRKIKEFLRLAAAL</sequence>
<dbReference type="HAMAP" id="MF_00135">
    <property type="entry name" value="PRAI"/>
    <property type="match status" value="1"/>
</dbReference>
<keyword evidence="6 9" id="KW-0822">Tryptophan biosynthesis</keyword>
<dbReference type="Pfam" id="PF00697">
    <property type="entry name" value="PRAI"/>
    <property type="match status" value="1"/>
</dbReference>
<dbReference type="Gene3D" id="3.20.20.70">
    <property type="entry name" value="Aldolase class I"/>
    <property type="match status" value="1"/>
</dbReference>
<evidence type="ECO:0000259" key="10">
    <source>
        <dbReference type="Pfam" id="PF00697"/>
    </source>
</evidence>
<evidence type="ECO:0000256" key="8">
    <source>
        <dbReference type="ARBA" id="ARBA00023235"/>
    </source>
</evidence>
<evidence type="ECO:0000256" key="7">
    <source>
        <dbReference type="ARBA" id="ARBA00023141"/>
    </source>
</evidence>
<evidence type="ECO:0000256" key="4">
    <source>
        <dbReference type="ARBA" id="ARBA00022272"/>
    </source>
</evidence>
<keyword evidence="12" id="KW-1185">Reference proteome</keyword>
<name>A0A4R3J867_9PROT</name>
<dbReference type="AlphaFoldDB" id="A0A4R3J867"/>
<protein>
    <recommendedName>
        <fullName evidence="4 9">N-(5'-phosphoribosyl)anthranilate isomerase</fullName>
        <shortName evidence="9">PRAI</shortName>
        <ecNumber evidence="3 9">5.3.1.24</ecNumber>
    </recommendedName>
</protein>
<keyword evidence="7 9" id="KW-0057">Aromatic amino acid biosynthesis</keyword>
<comment type="pathway">
    <text evidence="2 9">Amino-acid biosynthesis; L-tryptophan biosynthesis; L-tryptophan from chorismate: step 3/5.</text>
</comment>
<keyword evidence="8 9" id="KW-0413">Isomerase</keyword>
<proteinExistence type="inferred from homology"/>
<dbReference type="SUPFAM" id="SSF51366">
    <property type="entry name" value="Ribulose-phoshate binding barrel"/>
    <property type="match status" value="1"/>
</dbReference>
<evidence type="ECO:0000256" key="9">
    <source>
        <dbReference type="HAMAP-Rule" id="MF_00135"/>
    </source>
</evidence>
<dbReference type="GO" id="GO:0000162">
    <property type="term" value="P:L-tryptophan biosynthetic process"/>
    <property type="evidence" value="ECO:0007669"/>
    <property type="project" value="UniProtKB-UniRule"/>
</dbReference>
<organism evidence="11 12">
    <name type="scientific">Varunaivibrio sulfuroxidans</name>
    <dbReference type="NCBI Taxonomy" id="1773489"/>
    <lineage>
        <taxon>Bacteria</taxon>
        <taxon>Pseudomonadati</taxon>
        <taxon>Pseudomonadota</taxon>
        <taxon>Alphaproteobacteria</taxon>
        <taxon>Rhodospirillales</taxon>
        <taxon>Magnetovibrionaceae</taxon>
        <taxon>Varunaivibrio</taxon>
    </lineage>
</organism>
<dbReference type="RefSeq" id="WP_132939350.1">
    <property type="nucleotide sequence ID" value="NZ_CP119676.1"/>
</dbReference>
<evidence type="ECO:0000256" key="2">
    <source>
        <dbReference type="ARBA" id="ARBA00004664"/>
    </source>
</evidence>
<dbReference type="UniPathway" id="UPA00035">
    <property type="reaction ID" value="UER00042"/>
</dbReference>
<evidence type="ECO:0000256" key="6">
    <source>
        <dbReference type="ARBA" id="ARBA00022822"/>
    </source>
</evidence>
<dbReference type="Proteomes" id="UP000295304">
    <property type="component" value="Unassembled WGS sequence"/>
</dbReference>
<dbReference type="GO" id="GO:0004640">
    <property type="term" value="F:phosphoribosylanthranilate isomerase activity"/>
    <property type="evidence" value="ECO:0007669"/>
    <property type="project" value="UniProtKB-UniRule"/>
</dbReference>
<dbReference type="PANTHER" id="PTHR42894:SF1">
    <property type="entry name" value="N-(5'-PHOSPHORIBOSYL)ANTHRANILATE ISOMERASE"/>
    <property type="match status" value="1"/>
</dbReference>
<dbReference type="InterPro" id="IPR001240">
    <property type="entry name" value="PRAI_dom"/>
</dbReference>
<keyword evidence="5 9" id="KW-0028">Amino-acid biosynthesis</keyword>
<dbReference type="InterPro" id="IPR011060">
    <property type="entry name" value="RibuloseP-bd_barrel"/>
</dbReference>